<evidence type="ECO:0008006" key="3">
    <source>
        <dbReference type="Google" id="ProtNLM"/>
    </source>
</evidence>
<evidence type="ECO:0000313" key="1">
    <source>
        <dbReference type="EMBL" id="AKB28936.1"/>
    </source>
</evidence>
<accession>A0A0E3L8Q6</accession>
<dbReference type="PATRIC" id="fig|1434120.4.peg.2882"/>
<organism evidence="1 2">
    <name type="scientific">Methanosarcina siciliae T4/M</name>
    <dbReference type="NCBI Taxonomy" id="1434120"/>
    <lineage>
        <taxon>Archaea</taxon>
        <taxon>Methanobacteriati</taxon>
        <taxon>Methanobacteriota</taxon>
        <taxon>Stenosarchaea group</taxon>
        <taxon>Methanomicrobia</taxon>
        <taxon>Methanosarcinales</taxon>
        <taxon>Methanosarcinaceae</taxon>
        <taxon>Methanosarcina</taxon>
    </lineage>
</organism>
<proteinExistence type="predicted"/>
<keyword evidence="2" id="KW-1185">Reference proteome</keyword>
<gene>
    <name evidence="1" type="ORF">MSSIT_2217</name>
</gene>
<dbReference type="RefSeq" id="WP_156158850.1">
    <property type="nucleotide sequence ID" value="NZ_CP009506.1"/>
</dbReference>
<evidence type="ECO:0000313" key="2">
    <source>
        <dbReference type="Proteomes" id="UP000033111"/>
    </source>
</evidence>
<name>A0A0E3L8Q6_9EURY</name>
<reference evidence="1 2" key="1">
    <citation type="submission" date="2014-07" db="EMBL/GenBank/DDBJ databases">
        <title>Methanogenic archaea and the global carbon cycle.</title>
        <authorList>
            <person name="Henriksen J.R."/>
            <person name="Luke J."/>
            <person name="Reinhart S."/>
            <person name="Benedict M.N."/>
            <person name="Youngblut N.D."/>
            <person name="Metcalf M.E."/>
            <person name="Whitaker R.J."/>
            <person name="Metcalf W.W."/>
        </authorList>
    </citation>
    <scope>NUCLEOTIDE SEQUENCE [LARGE SCALE GENOMIC DNA]</scope>
    <source>
        <strain evidence="1 2">T4/M</strain>
    </source>
</reference>
<dbReference type="HOGENOM" id="CLU_3039115_0_0_2"/>
<dbReference type="AlphaFoldDB" id="A0A0E3L8Q6"/>
<sequence length="54" mass="6631">MLVKFCTFLKKPEGKDLYPRFKKRLFEIRKKSERIGWGFEDDVELLIEDVEDFF</sequence>
<dbReference type="KEGG" id="msw:MSSIT_2217"/>
<protein>
    <recommendedName>
        <fullName evidence="3">Mobile element protein</fullName>
    </recommendedName>
</protein>
<dbReference type="Proteomes" id="UP000033111">
    <property type="component" value="Chromosome"/>
</dbReference>
<dbReference type="OrthoDB" id="136824at2157"/>
<dbReference type="GeneID" id="42864120"/>
<dbReference type="EMBL" id="CP009506">
    <property type="protein sequence ID" value="AKB28936.1"/>
    <property type="molecule type" value="Genomic_DNA"/>
</dbReference>